<keyword evidence="1" id="KW-0812">Transmembrane</keyword>
<comment type="caution">
    <text evidence="2">The sequence shown here is derived from an EMBL/GenBank/DDBJ whole genome shotgun (WGS) entry which is preliminary data.</text>
</comment>
<organism evidence="2 3">
    <name type="scientific">[Myrmecia] bisecta</name>
    <dbReference type="NCBI Taxonomy" id="41462"/>
    <lineage>
        <taxon>Eukaryota</taxon>
        <taxon>Viridiplantae</taxon>
        <taxon>Chlorophyta</taxon>
        <taxon>core chlorophytes</taxon>
        <taxon>Trebouxiophyceae</taxon>
        <taxon>Trebouxiales</taxon>
        <taxon>Trebouxiaceae</taxon>
        <taxon>Myrmecia</taxon>
    </lineage>
</organism>
<dbReference type="AlphaFoldDB" id="A0AAW1QQF2"/>
<evidence type="ECO:0000313" key="3">
    <source>
        <dbReference type="Proteomes" id="UP001489004"/>
    </source>
</evidence>
<feature type="transmembrane region" description="Helical" evidence="1">
    <location>
        <begin position="67"/>
        <end position="89"/>
    </location>
</feature>
<keyword evidence="1" id="KW-1133">Transmembrane helix</keyword>
<evidence type="ECO:0000256" key="1">
    <source>
        <dbReference type="SAM" id="Phobius"/>
    </source>
</evidence>
<keyword evidence="3" id="KW-1185">Reference proteome</keyword>
<sequence>MARGAEAGIDLTFHNPRDELAFYWSTGKASLTWARWQRLLCGTVWSLQCFKLVLLSVQLPLARARLLWVLAFTATTVCLEFSAAVLSLLRPSWSILHHETIKVAVQLCNCTTVLVGVFMSNPEDYLIKSPLAAMLCLAAVQVFGQMRLATAANVYPIAAAMHALMQISQWATEAPGAATSHPIGNILTHLLLGVALPVMASGAMEARCVHGFILHNAYDNP</sequence>
<gene>
    <name evidence="2" type="ORF">WJX72_004624</name>
</gene>
<evidence type="ECO:0000313" key="2">
    <source>
        <dbReference type="EMBL" id="KAK9823684.1"/>
    </source>
</evidence>
<name>A0AAW1QQF2_9CHLO</name>
<dbReference type="EMBL" id="JALJOR010000002">
    <property type="protein sequence ID" value="KAK9823684.1"/>
    <property type="molecule type" value="Genomic_DNA"/>
</dbReference>
<protein>
    <submittedName>
        <fullName evidence="2">Uncharacterized protein</fullName>
    </submittedName>
</protein>
<proteinExistence type="predicted"/>
<keyword evidence="1" id="KW-0472">Membrane</keyword>
<dbReference type="Proteomes" id="UP001489004">
    <property type="component" value="Unassembled WGS sequence"/>
</dbReference>
<accession>A0AAW1QQF2</accession>
<reference evidence="2 3" key="1">
    <citation type="journal article" date="2024" name="Nat. Commun.">
        <title>Phylogenomics reveals the evolutionary origins of lichenization in chlorophyte algae.</title>
        <authorList>
            <person name="Puginier C."/>
            <person name="Libourel C."/>
            <person name="Otte J."/>
            <person name="Skaloud P."/>
            <person name="Haon M."/>
            <person name="Grisel S."/>
            <person name="Petersen M."/>
            <person name="Berrin J.G."/>
            <person name="Delaux P.M."/>
            <person name="Dal Grande F."/>
            <person name="Keller J."/>
        </authorList>
    </citation>
    <scope>NUCLEOTIDE SEQUENCE [LARGE SCALE GENOMIC DNA]</scope>
    <source>
        <strain evidence="2 3">SAG 2043</strain>
    </source>
</reference>